<dbReference type="Pfam" id="PF13399">
    <property type="entry name" value="LytR_C"/>
    <property type="match status" value="1"/>
</dbReference>
<organism evidence="2">
    <name type="scientific">freshwater metagenome</name>
    <dbReference type="NCBI Taxonomy" id="449393"/>
    <lineage>
        <taxon>unclassified sequences</taxon>
        <taxon>metagenomes</taxon>
        <taxon>ecological metagenomes</taxon>
    </lineage>
</organism>
<evidence type="ECO:0000259" key="1">
    <source>
        <dbReference type="Pfam" id="PF13399"/>
    </source>
</evidence>
<reference evidence="2" key="1">
    <citation type="submission" date="2020-05" db="EMBL/GenBank/DDBJ databases">
        <authorList>
            <person name="Chiriac C."/>
            <person name="Salcher M."/>
            <person name="Ghai R."/>
            <person name="Kavagutti S V."/>
        </authorList>
    </citation>
    <scope>NUCLEOTIDE SEQUENCE</scope>
</reference>
<sequence>MTERPGSALTAPLRSALTLAVLGVLLLLMLVWGWSSATAPLPGSEEDQRVCEPFTVVAGERLDSSQVEVSILNAGNREGLAGEVMDGFVERGFRQGSSGNAPTGTEVAKVQIWAADRRDPAVELVRSALPQPAPVVDTEINAPGVVVVVGNDFGELRQGRTSITARQDGSACAP</sequence>
<accession>A0A6J6UVW6</accession>
<protein>
    <submittedName>
        <fullName evidence="2">Unannotated protein</fullName>
    </submittedName>
</protein>
<name>A0A6J6UVW6_9ZZZZ</name>
<feature type="domain" description="LytR/CpsA/Psr regulator C-terminal" evidence="1">
    <location>
        <begin position="66"/>
        <end position="153"/>
    </location>
</feature>
<dbReference type="AlphaFoldDB" id="A0A6J6UVW6"/>
<dbReference type="EMBL" id="CAEZYQ010000027">
    <property type="protein sequence ID" value="CAB4763225.1"/>
    <property type="molecule type" value="Genomic_DNA"/>
</dbReference>
<proteinExistence type="predicted"/>
<gene>
    <name evidence="2" type="ORF">UFOPK2761_02806</name>
</gene>
<dbReference type="InterPro" id="IPR027381">
    <property type="entry name" value="LytR/CpsA/Psr_C"/>
</dbReference>
<dbReference type="Gene3D" id="3.30.70.2390">
    <property type="match status" value="1"/>
</dbReference>
<evidence type="ECO:0000313" key="2">
    <source>
        <dbReference type="EMBL" id="CAB4763225.1"/>
    </source>
</evidence>